<dbReference type="EMBL" id="CAWYQH010000097">
    <property type="protein sequence ID" value="CAK8683793.1"/>
    <property type="molecule type" value="Genomic_DNA"/>
</dbReference>
<comment type="subcellular location">
    <subcellularLocation>
        <location evidence="2">Cytoplasm</location>
    </subcellularLocation>
    <subcellularLocation>
        <location evidence="1">Nucleus</location>
    </subcellularLocation>
</comment>
<evidence type="ECO:0000256" key="6">
    <source>
        <dbReference type="ARBA" id="ARBA00022679"/>
    </source>
</evidence>
<evidence type="ECO:0000256" key="8">
    <source>
        <dbReference type="ARBA" id="ARBA00023242"/>
    </source>
</evidence>
<dbReference type="InterPro" id="IPR029063">
    <property type="entry name" value="SAM-dependent_MTases_sf"/>
</dbReference>
<dbReference type="Gene3D" id="3.40.50.150">
    <property type="entry name" value="Vaccinia Virus protein VP39"/>
    <property type="match status" value="1"/>
</dbReference>
<sequence>MDFKFSFKVNVEDDSGDDKEKESLNSSQPDSLITPPCICYSIKDILDNQNSFDDYIYTIESIKINEVCLYFIQPCFENMSLYENNEQPDKKPEGTKRNCYEEPTKCSRLTQSNVLDTSDLVPNVYEGGLKVWECTIDLVKFLQGLDLDGKIVCDLGCGIGLPGICAAAKNAKHVVFQDFNDFVITKATGMSVILNSWINENVFKKGSNSEGIMDNEEIDVRFKSYIDTIKKEDISKWNKFAFISGDWSTAASAIREKVDVILMAETIYSISSYEKLHDLINNILAKEGVAYVAAKSFYFGVGGGVQLWTDFVKKKNVFRIDSVQIIDAPLKREILKMSWF</sequence>
<reference evidence="11 12" key="1">
    <citation type="submission" date="2024-02" db="EMBL/GenBank/DDBJ databases">
        <authorList>
            <person name="Daric V."/>
            <person name="Darras S."/>
        </authorList>
    </citation>
    <scope>NUCLEOTIDE SEQUENCE [LARGE SCALE GENOMIC DNA]</scope>
</reference>
<dbReference type="InterPro" id="IPR019410">
    <property type="entry name" value="Methyltransf_16"/>
</dbReference>
<organism evidence="11 12">
    <name type="scientific">Clavelina lepadiformis</name>
    <name type="common">Light-bulb sea squirt</name>
    <name type="synonym">Ascidia lepadiformis</name>
    <dbReference type="NCBI Taxonomy" id="159417"/>
    <lineage>
        <taxon>Eukaryota</taxon>
        <taxon>Metazoa</taxon>
        <taxon>Chordata</taxon>
        <taxon>Tunicata</taxon>
        <taxon>Ascidiacea</taxon>
        <taxon>Aplousobranchia</taxon>
        <taxon>Clavelinidae</taxon>
        <taxon>Clavelina</taxon>
    </lineage>
</organism>
<keyword evidence="8" id="KW-0539">Nucleus</keyword>
<dbReference type="EC" id="2.1.1.85" evidence="3"/>
<comment type="similarity">
    <text evidence="9">Belongs to the methyltransferase superfamily. METTL18 family.</text>
</comment>
<evidence type="ECO:0000256" key="1">
    <source>
        <dbReference type="ARBA" id="ARBA00004123"/>
    </source>
</evidence>
<gene>
    <name evidence="11" type="ORF">CVLEPA_LOCUS14824</name>
</gene>
<keyword evidence="4" id="KW-0963">Cytoplasm</keyword>
<dbReference type="Proteomes" id="UP001642483">
    <property type="component" value="Unassembled WGS sequence"/>
</dbReference>
<proteinExistence type="inferred from homology"/>
<evidence type="ECO:0000256" key="10">
    <source>
        <dbReference type="SAM" id="MobiDB-lite"/>
    </source>
</evidence>
<keyword evidence="7" id="KW-0949">S-adenosyl-L-methionine</keyword>
<dbReference type="SUPFAM" id="SSF53335">
    <property type="entry name" value="S-adenosyl-L-methionine-dependent methyltransferases"/>
    <property type="match status" value="1"/>
</dbReference>
<evidence type="ECO:0000256" key="5">
    <source>
        <dbReference type="ARBA" id="ARBA00022603"/>
    </source>
</evidence>
<evidence type="ECO:0000256" key="3">
    <source>
        <dbReference type="ARBA" id="ARBA00012533"/>
    </source>
</evidence>
<comment type="caution">
    <text evidence="11">The sequence shown here is derived from an EMBL/GenBank/DDBJ whole genome shotgun (WGS) entry which is preliminary data.</text>
</comment>
<evidence type="ECO:0000256" key="2">
    <source>
        <dbReference type="ARBA" id="ARBA00004496"/>
    </source>
</evidence>
<evidence type="ECO:0000313" key="12">
    <source>
        <dbReference type="Proteomes" id="UP001642483"/>
    </source>
</evidence>
<dbReference type="PANTHER" id="PTHR14614">
    <property type="entry name" value="HEPATOCELLULAR CARCINOMA-ASSOCIATED ANTIGEN"/>
    <property type="match status" value="1"/>
</dbReference>
<evidence type="ECO:0000256" key="9">
    <source>
        <dbReference type="ARBA" id="ARBA00038126"/>
    </source>
</evidence>
<keyword evidence="6" id="KW-0808">Transferase</keyword>
<accession>A0ABP0FYS9</accession>
<evidence type="ECO:0000313" key="11">
    <source>
        <dbReference type="EMBL" id="CAK8683793.1"/>
    </source>
</evidence>
<keyword evidence="5" id="KW-0489">Methyltransferase</keyword>
<evidence type="ECO:0000256" key="7">
    <source>
        <dbReference type="ARBA" id="ARBA00022691"/>
    </source>
</evidence>
<feature type="region of interest" description="Disordered" evidence="10">
    <location>
        <begin position="1"/>
        <end position="29"/>
    </location>
</feature>
<evidence type="ECO:0000256" key="4">
    <source>
        <dbReference type="ARBA" id="ARBA00022490"/>
    </source>
</evidence>
<name>A0ABP0FYS9_CLALP</name>
<keyword evidence="12" id="KW-1185">Reference proteome</keyword>
<dbReference type="Pfam" id="PF10294">
    <property type="entry name" value="Methyltransf_16"/>
    <property type="match status" value="1"/>
</dbReference>
<dbReference type="PANTHER" id="PTHR14614:SF39">
    <property type="entry name" value="HISTIDINE PROTEIN METHYLTRANSFERASE 1 HOMOLOG"/>
    <property type="match status" value="1"/>
</dbReference>
<protein>
    <recommendedName>
        <fullName evidence="3">protein-histidine N-methyltransferase</fullName>
        <ecNumber evidence="3">2.1.1.85</ecNumber>
    </recommendedName>
</protein>